<reference evidence="4" key="2">
    <citation type="submission" date="2021-12" db="EMBL/GenBank/DDBJ databases">
        <title>Resequencing data analysis of finger millet.</title>
        <authorList>
            <person name="Hatakeyama M."/>
            <person name="Aluri S."/>
            <person name="Balachadran M.T."/>
            <person name="Sivarajan S.R."/>
            <person name="Poveda L."/>
            <person name="Shimizu-Inatsugi R."/>
            <person name="Schlapbach R."/>
            <person name="Sreeman S.M."/>
            <person name="Shimizu K.K."/>
        </authorList>
    </citation>
    <scope>NUCLEOTIDE SEQUENCE</scope>
</reference>
<comment type="similarity">
    <text evidence="1">Belongs to the inositol polyphosphate 5-phosphatase family.</text>
</comment>
<dbReference type="Gene3D" id="3.60.10.10">
    <property type="entry name" value="Endonuclease/exonuclease/phosphatase"/>
    <property type="match status" value="1"/>
</dbReference>
<dbReference type="GO" id="GO:0004439">
    <property type="term" value="F:phosphatidylinositol-4,5-bisphosphate 5-phosphatase activity"/>
    <property type="evidence" value="ECO:0007669"/>
    <property type="project" value="TreeGrafter"/>
</dbReference>
<dbReference type="EMBL" id="BQKI01000004">
    <property type="protein sequence ID" value="GJM93330.1"/>
    <property type="molecule type" value="Genomic_DNA"/>
</dbReference>
<sequence>MPKTIYDHERIIWLGDLNYRINLPYEKAHEVISKQDWNELFGRDQLNVELRKGHLFDGWNEGVINFPPTYKYKVNSEKYIGDDHKSGRRTPAWYAPHDMCDRILSYGRGMRLLSYNTIDIRLSDHRPVTAVYMVDVEVFSSKKLQRALTFTDAEVEDQLSFEEDSSSGIYNLGPH</sequence>
<feature type="domain" description="Inositol polyphosphate-related phosphatase" evidence="3">
    <location>
        <begin position="3"/>
        <end position="130"/>
    </location>
</feature>
<evidence type="ECO:0000313" key="4">
    <source>
        <dbReference type="EMBL" id="GJM93330.1"/>
    </source>
</evidence>
<dbReference type="Proteomes" id="UP001054889">
    <property type="component" value="Unassembled WGS sequence"/>
</dbReference>
<dbReference type="GO" id="GO:0046856">
    <property type="term" value="P:phosphatidylinositol dephosphorylation"/>
    <property type="evidence" value="ECO:0007669"/>
    <property type="project" value="InterPro"/>
</dbReference>
<dbReference type="SUPFAM" id="SSF56219">
    <property type="entry name" value="DNase I-like"/>
    <property type="match status" value="1"/>
</dbReference>
<proteinExistence type="inferred from homology"/>
<gene>
    <name evidence="4" type="primary">ga09877</name>
    <name evidence="4" type="ORF">PR202_ga09877</name>
</gene>
<evidence type="ECO:0000256" key="1">
    <source>
        <dbReference type="ARBA" id="ARBA00010768"/>
    </source>
</evidence>
<dbReference type="GO" id="GO:0034485">
    <property type="term" value="F:phosphatidylinositol-3,4,5-trisphosphate 5-phosphatase activity"/>
    <property type="evidence" value="ECO:0007669"/>
    <property type="project" value="TreeGrafter"/>
</dbReference>
<dbReference type="PANTHER" id="PTHR45666:SF5">
    <property type="entry name" value="TYPE IV INOSITOL POLYPHOSPHATE 5-PHOSPHATASE 3"/>
    <property type="match status" value="1"/>
</dbReference>
<dbReference type="PANTHER" id="PTHR45666">
    <property type="entry name" value="TYPE IV INOSITOL POLYPHOSPHATE 5-PHOSPHATASE 9"/>
    <property type="match status" value="1"/>
</dbReference>
<dbReference type="AlphaFoldDB" id="A0AAV5C472"/>
<dbReference type="InterPro" id="IPR045849">
    <property type="entry name" value="IP5P_plant"/>
</dbReference>
<evidence type="ECO:0000256" key="2">
    <source>
        <dbReference type="ARBA" id="ARBA00022801"/>
    </source>
</evidence>
<dbReference type="InterPro" id="IPR000300">
    <property type="entry name" value="IPPc"/>
</dbReference>
<accession>A0AAV5C472</accession>
<protein>
    <recommendedName>
        <fullName evidence="3">Inositol polyphosphate-related phosphatase domain-containing protein</fullName>
    </recommendedName>
</protein>
<organism evidence="4 5">
    <name type="scientific">Eleusine coracana subsp. coracana</name>
    <dbReference type="NCBI Taxonomy" id="191504"/>
    <lineage>
        <taxon>Eukaryota</taxon>
        <taxon>Viridiplantae</taxon>
        <taxon>Streptophyta</taxon>
        <taxon>Embryophyta</taxon>
        <taxon>Tracheophyta</taxon>
        <taxon>Spermatophyta</taxon>
        <taxon>Magnoliopsida</taxon>
        <taxon>Liliopsida</taxon>
        <taxon>Poales</taxon>
        <taxon>Poaceae</taxon>
        <taxon>PACMAD clade</taxon>
        <taxon>Chloridoideae</taxon>
        <taxon>Cynodonteae</taxon>
        <taxon>Eleusininae</taxon>
        <taxon>Eleusine</taxon>
    </lineage>
</organism>
<comment type="caution">
    <text evidence="4">The sequence shown here is derived from an EMBL/GenBank/DDBJ whole genome shotgun (WGS) entry which is preliminary data.</text>
</comment>
<dbReference type="Pfam" id="PF22669">
    <property type="entry name" value="Exo_endo_phos2"/>
    <property type="match status" value="1"/>
</dbReference>
<keyword evidence="5" id="KW-1185">Reference proteome</keyword>
<reference evidence="4" key="1">
    <citation type="journal article" date="2018" name="DNA Res.">
        <title>Multiple hybrid de novo genome assembly of finger millet, an orphan allotetraploid crop.</title>
        <authorList>
            <person name="Hatakeyama M."/>
            <person name="Aluri S."/>
            <person name="Balachadran M.T."/>
            <person name="Sivarajan S.R."/>
            <person name="Patrignani A."/>
            <person name="Gruter S."/>
            <person name="Poveda L."/>
            <person name="Shimizu-Inatsugi R."/>
            <person name="Baeten J."/>
            <person name="Francoijs K.J."/>
            <person name="Nataraja K.N."/>
            <person name="Reddy Y.A.N."/>
            <person name="Phadnis S."/>
            <person name="Ravikumar R.L."/>
            <person name="Schlapbach R."/>
            <person name="Sreeman S.M."/>
            <person name="Shimizu K.K."/>
        </authorList>
    </citation>
    <scope>NUCLEOTIDE SEQUENCE</scope>
</reference>
<keyword evidence="2" id="KW-0378">Hydrolase</keyword>
<evidence type="ECO:0000313" key="5">
    <source>
        <dbReference type="Proteomes" id="UP001054889"/>
    </source>
</evidence>
<evidence type="ECO:0000259" key="3">
    <source>
        <dbReference type="Pfam" id="PF22669"/>
    </source>
</evidence>
<name>A0AAV5C472_ELECO</name>
<dbReference type="GO" id="GO:0004445">
    <property type="term" value="F:inositol-polyphosphate 5-phosphatase activity"/>
    <property type="evidence" value="ECO:0007669"/>
    <property type="project" value="InterPro"/>
</dbReference>
<dbReference type="InterPro" id="IPR036691">
    <property type="entry name" value="Endo/exonu/phosph_ase_sf"/>
</dbReference>